<dbReference type="OrthoDB" id="9798407at2"/>
<keyword evidence="3" id="KW-1185">Reference proteome</keyword>
<dbReference type="Proteomes" id="UP000051888">
    <property type="component" value="Unassembled WGS sequence"/>
</dbReference>
<keyword evidence="2" id="KW-0413">Isomerase</keyword>
<dbReference type="InterPro" id="IPR013022">
    <property type="entry name" value="Xyl_isomerase-like_TIM-brl"/>
</dbReference>
<dbReference type="AlphaFoldDB" id="A0A0Q3WZU7"/>
<dbReference type="RefSeq" id="WP_055741026.1">
    <property type="nucleotide sequence ID" value="NZ_JAAIWL010000005.1"/>
</dbReference>
<evidence type="ECO:0000259" key="1">
    <source>
        <dbReference type="Pfam" id="PF01261"/>
    </source>
</evidence>
<dbReference type="InterPro" id="IPR050312">
    <property type="entry name" value="IolE/XylAMocC-like"/>
</dbReference>
<reference evidence="2 3" key="1">
    <citation type="submission" date="2015-09" db="EMBL/GenBank/DDBJ databases">
        <title>Genome sequencing project for genomic taxonomy and phylogenomics of Bacillus-like bacteria.</title>
        <authorList>
            <person name="Liu B."/>
            <person name="Wang J."/>
            <person name="Zhu Y."/>
            <person name="Liu G."/>
            <person name="Chen Q."/>
            <person name="Chen Z."/>
            <person name="Lan J."/>
            <person name="Che J."/>
            <person name="Ge C."/>
            <person name="Shi H."/>
            <person name="Pan Z."/>
            <person name="Liu X."/>
        </authorList>
    </citation>
    <scope>NUCLEOTIDE SEQUENCE [LARGE SCALE GENOMIC DNA]</scope>
    <source>
        <strain evidence="2 3">LMG 18435</strain>
    </source>
</reference>
<evidence type="ECO:0000313" key="2">
    <source>
        <dbReference type="EMBL" id="KQL55228.1"/>
    </source>
</evidence>
<dbReference type="GO" id="GO:0016853">
    <property type="term" value="F:isomerase activity"/>
    <property type="evidence" value="ECO:0007669"/>
    <property type="project" value="UniProtKB-KW"/>
</dbReference>
<dbReference type="Pfam" id="PF01261">
    <property type="entry name" value="AP_endonuc_2"/>
    <property type="match status" value="1"/>
</dbReference>
<dbReference type="PANTHER" id="PTHR12110:SF41">
    <property type="entry name" value="INOSOSE DEHYDRATASE"/>
    <property type="match status" value="1"/>
</dbReference>
<protein>
    <submittedName>
        <fullName evidence="2">Xylose isomerase</fullName>
    </submittedName>
</protein>
<dbReference type="PATRIC" id="fig|157838.3.peg.4007"/>
<dbReference type="PANTHER" id="PTHR12110">
    <property type="entry name" value="HYDROXYPYRUVATE ISOMERASE"/>
    <property type="match status" value="1"/>
</dbReference>
<dbReference type="SUPFAM" id="SSF51658">
    <property type="entry name" value="Xylose isomerase-like"/>
    <property type="match status" value="1"/>
</dbReference>
<feature type="domain" description="Xylose isomerase-like TIM barrel" evidence="1">
    <location>
        <begin position="25"/>
        <end position="247"/>
    </location>
</feature>
<dbReference type="STRING" id="157838.AN964_18070"/>
<dbReference type="InterPro" id="IPR036237">
    <property type="entry name" value="Xyl_isomerase-like_sf"/>
</dbReference>
<dbReference type="Gene3D" id="3.20.20.150">
    <property type="entry name" value="Divalent-metal-dependent TIM barrel enzymes"/>
    <property type="match status" value="1"/>
</dbReference>
<gene>
    <name evidence="2" type="ORF">AN964_18070</name>
</gene>
<comment type="caution">
    <text evidence="2">The sequence shown here is derived from an EMBL/GenBank/DDBJ whole genome shotgun (WGS) entry which is preliminary data.</text>
</comment>
<dbReference type="EMBL" id="LJJC01000004">
    <property type="protein sequence ID" value="KQL55228.1"/>
    <property type="molecule type" value="Genomic_DNA"/>
</dbReference>
<evidence type="ECO:0000313" key="3">
    <source>
        <dbReference type="Proteomes" id="UP000051888"/>
    </source>
</evidence>
<accession>A0A0Q3WZU7</accession>
<sequence length="252" mass="28695">MTKIPVALQMYSLRNEGERDFVGTLEKVAKLGFAGVEFAGYGGMEATQLKEVLDDLGLKAASSHVPLDVLENQLSDVIRYQQTIENSHIVCPFLMPDQRNQDAYARLIQTLNQVGEECYKEGITFSYHNHDFELVTLANGLKPLEWILNETNPEWVKAEFDVYWLTKAGEEPTEWLKRYKGRTPLVHLKDMTKDEEQFFAELGTGGVDIEAILALGDDCDVEWWIVEQDASKRSPLESIEMSSRYLKQKGIL</sequence>
<name>A0A0Q3WZU7_9BACI</name>
<proteinExistence type="predicted"/>
<organism evidence="2 3">
    <name type="scientific">Heyndrickxia shackletonii</name>
    <dbReference type="NCBI Taxonomy" id="157838"/>
    <lineage>
        <taxon>Bacteria</taxon>
        <taxon>Bacillati</taxon>
        <taxon>Bacillota</taxon>
        <taxon>Bacilli</taxon>
        <taxon>Bacillales</taxon>
        <taxon>Bacillaceae</taxon>
        <taxon>Heyndrickxia</taxon>
    </lineage>
</organism>